<dbReference type="GO" id="GO:1901982">
    <property type="term" value="F:maltose binding"/>
    <property type="evidence" value="ECO:0007669"/>
    <property type="project" value="TreeGrafter"/>
</dbReference>
<feature type="signal peptide" evidence="6">
    <location>
        <begin position="1"/>
        <end position="21"/>
    </location>
</feature>
<dbReference type="Gene3D" id="3.40.190.10">
    <property type="entry name" value="Periplasmic binding protein-like II"/>
    <property type="match status" value="2"/>
</dbReference>
<dbReference type="RefSeq" id="WP_090774762.1">
    <property type="nucleotide sequence ID" value="NZ_FMYM01000002.1"/>
</dbReference>
<dbReference type="PROSITE" id="PS51257">
    <property type="entry name" value="PROKAR_LIPOPROTEIN"/>
    <property type="match status" value="1"/>
</dbReference>
<evidence type="ECO:0000256" key="4">
    <source>
        <dbReference type="ARBA" id="ARBA00022729"/>
    </source>
</evidence>
<evidence type="ECO:0000256" key="3">
    <source>
        <dbReference type="ARBA" id="ARBA00022597"/>
    </source>
</evidence>
<dbReference type="PANTHER" id="PTHR30061">
    <property type="entry name" value="MALTOSE-BINDING PERIPLASMIC PROTEIN"/>
    <property type="match status" value="1"/>
</dbReference>
<feature type="compositionally biased region" description="Basic and acidic residues" evidence="7">
    <location>
        <begin position="25"/>
        <end position="42"/>
    </location>
</feature>
<dbReference type="Proteomes" id="UP000242662">
    <property type="component" value="Unassembled WGS sequence"/>
</dbReference>
<dbReference type="OrthoDB" id="9766758at2"/>
<dbReference type="SUPFAM" id="SSF53850">
    <property type="entry name" value="Periplasmic binding protein-like II"/>
    <property type="match status" value="1"/>
</dbReference>
<protein>
    <recommendedName>
        <fullName evidence="5 6">Maltodextrin-binding protein</fullName>
    </recommendedName>
</protein>
<dbReference type="EMBL" id="FMYM01000002">
    <property type="protein sequence ID" value="SDB87368.1"/>
    <property type="molecule type" value="Genomic_DNA"/>
</dbReference>
<gene>
    <name evidence="8" type="ORF">SAMN05421737_102185</name>
</gene>
<evidence type="ECO:0000256" key="5">
    <source>
        <dbReference type="ARBA" id="ARBA00030303"/>
    </source>
</evidence>
<proteinExistence type="inferred from homology"/>
<keyword evidence="6" id="KW-0472">Membrane</keyword>
<dbReference type="STRING" id="1464122.SAMN05421737_102185"/>
<keyword evidence="9" id="KW-1185">Reference proteome</keyword>
<keyword evidence="2 6" id="KW-0813">Transport</keyword>
<dbReference type="InterPro" id="IPR006059">
    <property type="entry name" value="SBP"/>
</dbReference>
<dbReference type="InterPro" id="IPR006060">
    <property type="entry name" value="Maltose/Cyclodextrin-bd"/>
</dbReference>
<comment type="subcellular location">
    <subcellularLocation>
        <location evidence="6">Cell membrane</location>
        <topology evidence="6">Lipid-anchor</topology>
    </subcellularLocation>
</comment>
<accession>A0A1G6GZP6</accession>
<comment type="similarity">
    <text evidence="1 6">Belongs to the bacterial solute-binding protein 1 family.</text>
</comment>
<dbReference type="Pfam" id="PF13416">
    <property type="entry name" value="SBP_bac_8"/>
    <property type="match status" value="1"/>
</dbReference>
<evidence type="ECO:0000313" key="8">
    <source>
        <dbReference type="EMBL" id="SDB87368.1"/>
    </source>
</evidence>
<sequence length="421" mass="46138">MKKHTFLLCTSVAALSLVLSACGPDRDEATTSKETNKGDATKPDSLTIWVDDEESQLKAYKEITERFTDETGIDIKITPFEMLEQVDALSLDAPAGNGPDLFFLPNDRTGDVSLQGLAKELTLTDEQQKALEDYHEGAVTALNYEGTQLGIPVASETYALYYNKAMIADAPKTLEDLNTVIEKHTNTAADTYGFLMEATNFYYLYPLLAADGGYVFNQDDTGLYDTDDIGLNNEGAVKGATIVYDWFNDGAIPRSINEDVMKGLFNDGKVASIISGPWNLGEFSDALGDDLGVAPLPTIDGNPLSSFSSVKGWFVSEYSEHADWATELAFFLTNEENANHFFDVTKQSPARPDVDVNDAHQASFAEQAAHAVPMPNIPEMSRVWEPMENAFKFIAEGTEPKEALDDAVGQIEKEIELSRGQ</sequence>
<dbReference type="GO" id="GO:0015144">
    <property type="term" value="F:carbohydrate transmembrane transporter activity"/>
    <property type="evidence" value="ECO:0007669"/>
    <property type="project" value="InterPro"/>
</dbReference>
<organism evidence="8 9">
    <name type="scientific">Shouchella lonarensis</name>
    <dbReference type="NCBI Taxonomy" id="1464122"/>
    <lineage>
        <taxon>Bacteria</taxon>
        <taxon>Bacillati</taxon>
        <taxon>Bacillota</taxon>
        <taxon>Bacilli</taxon>
        <taxon>Bacillales</taxon>
        <taxon>Bacillaceae</taxon>
        <taxon>Shouchella</taxon>
    </lineage>
</organism>
<feature type="region of interest" description="Disordered" evidence="7">
    <location>
        <begin position="25"/>
        <end position="44"/>
    </location>
</feature>
<dbReference type="PROSITE" id="PS01037">
    <property type="entry name" value="SBP_BACTERIAL_1"/>
    <property type="match status" value="1"/>
</dbReference>
<dbReference type="GO" id="GO:0055052">
    <property type="term" value="C:ATP-binding cassette (ABC) transporter complex, substrate-binding subunit-containing"/>
    <property type="evidence" value="ECO:0007669"/>
    <property type="project" value="TreeGrafter"/>
</dbReference>
<reference evidence="9" key="1">
    <citation type="submission" date="2016-09" db="EMBL/GenBank/DDBJ databases">
        <authorList>
            <person name="Varghese N."/>
            <person name="Submissions S."/>
        </authorList>
    </citation>
    <scope>NUCLEOTIDE SEQUENCE [LARGE SCALE GENOMIC DNA]</scope>
    <source>
        <strain evidence="9">25nlg</strain>
    </source>
</reference>
<dbReference type="PRINTS" id="PR00181">
    <property type="entry name" value="MALTOSEBP"/>
</dbReference>
<dbReference type="GO" id="GO:0015768">
    <property type="term" value="P:maltose transport"/>
    <property type="evidence" value="ECO:0007669"/>
    <property type="project" value="TreeGrafter"/>
</dbReference>
<dbReference type="InterPro" id="IPR006061">
    <property type="entry name" value="SBP_1_CS"/>
</dbReference>
<keyword evidence="4 6" id="KW-0732">Signal</keyword>
<evidence type="ECO:0000313" key="9">
    <source>
        <dbReference type="Proteomes" id="UP000242662"/>
    </source>
</evidence>
<evidence type="ECO:0000256" key="2">
    <source>
        <dbReference type="ARBA" id="ARBA00022448"/>
    </source>
</evidence>
<keyword evidence="6" id="KW-1003">Cell membrane</keyword>
<keyword evidence="3 6" id="KW-0762">Sugar transport</keyword>
<dbReference type="GO" id="GO:0042956">
    <property type="term" value="P:maltodextrin transmembrane transport"/>
    <property type="evidence" value="ECO:0007669"/>
    <property type="project" value="TreeGrafter"/>
</dbReference>
<feature type="chain" id="PRO_5039763656" description="Maltodextrin-binding protein" evidence="6">
    <location>
        <begin position="22"/>
        <end position="421"/>
    </location>
</feature>
<evidence type="ECO:0000256" key="1">
    <source>
        <dbReference type="ARBA" id="ARBA00008520"/>
    </source>
</evidence>
<name>A0A1G6GZP6_9BACI</name>
<dbReference type="PANTHER" id="PTHR30061:SF50">
    <property type="entry name" value="MALTOSE_MALTODEXTRIN-BINDING PERIPLASMIC PROTEIN"/>
    <property type="match status" value="1"/>
</dbReference>
<evidence type="ECO:0000256" key="6">
    <source>
        <dbReference type="RuleBase" id="RU365005"/>
    </source>
</evidence>
<keyword evidence="6" id="KW-0449">Lipoprotein</keyword>
<evidence type="ECO:0000256" key="7">
    <source>
        <dbReference type="SAM" id="MobiDB-lite"/>
    </source>
</evidence>
<dbReference type="AlphaFoldDB" id="A0A1G6GZP6"/>